<dbReference type="STRING" id="164328.H3HCM5"/>
<keyword evidence="3" id="KW-0812">Transmembrane</keyword>
<dbReference type="PROSITE" id="PS50088">
    <property type="entry name" value="ANK_REPEAT"/>
    <property type="match status" value="2"/>
</dbReference>
<dbReference type="Pfam" id="PF12796">
    <property type="entry name" value="Ank_2"/>
    <property type="match status" value="1"/>
</dbReference>
<keyword evidence="3" id="KW-0472">Membrane</keyword>
<dbReference type="CDD" id="cd00519">
    <property type="entry name" value="Lipase_3"/>
    <property type="match status" value="1"/>
</dbReference>
<keyword evidence="6" id="KW-1185">Reference proteome</keyword>
<dbReference type="HOGENOM" id="CLU_030393_0_0_1"/>
<feature type="compositionally biased region" description="Polar residues" evidence="2">
    <location>
        <begin position="362"/>
        <end position="380"/>
    </location>
</feature>
<dbReference type="EMBL" id="DS566035">
    <property type="status" value="NOT_ANNOTATED_CDS"/>
    <property type="molecule type" value="Genomic_DNA"/>
</dbReference>
<feature type="repeat" description="ANK" evidence="1">
    <location>
        <begin position="248"/>
        <end position="280"/>
    </location>
</feature>
<keyword evidence="3" id="KW-1133">Transmembrane helix</keyword>
<dbReference type="VEuPathDB" id="FungiDB:KRP22_7626"/>
<dbReference type="SUPFAM" id="SSF53474">
    <property type="entry name" value="alpha/beta-Hydrolases"/>
    <property type="match status" value="1"/>
</dbReference>
<dbReference type="SUPFAM" id="SSF48403">
    <property type="entry name" value="Ankyrin repeat"/>
    <property type="match status" value="1"/>
</dbReference>
<dbReference type="PANTHER" id="PTHR45856:SF11">
    <property type="entry name" value="FUNGAL LIPASE-LIKE DOMAIN-CONTAINING PROTEIN"/>
    <property type="match status" value="1"/>
</dbReference>
<dbReference type="AlphaFoldDB" id="H3HCM5"/>
<name>H3HCM5_PHYRM</name>
<dbReference type="InterPro" id="IPR002921">
    <property type="entry name" value="Fungal_lipase-type"/>
</dbReference>
<evidence type="ECO:0000313" key="6">
    <source>
        <dbReference type="Proteomes" id="UP000005238"/>
    </source>
</evidence>
<dbReference type="EnsemblProtists" id="Phyra95327">
    <property type="protein sequence ID" value="Phyra95327"/>
    <property type="gene ID" value="Phyra95327"/>
</dbReference>
<organism evidence="5 6">
    <name type="scientific">Phytophthora ramorum</name>
    <name type="common">Sudden oak death agent</name>
    <dbReference type="NCBI Taxonomy" id="164328"/>
    <lineage>
        <taxon>Eukaryota</taxon>
        <taxon>Sar</taxon>
        <taxon>Stramenopiles</taxon>
        <taxon>Oomycota</taxon>
        <taxon>Peronosporomycetes</taxon>
        <taxon>Peronosporales</taxon>
        <taxon>Peronosporaceae</taxon>
        <taxon>Phytophthora</taxon>
    </lineage>
</organism>
<dbReference type="InterPro" id="IPR036770">
    <property type="entry name" value="Ankyrin_rpt-contain_sf"/>
</dbReference>
<dbReference type="Gene3D" id="1.25.40.20">
    <property type="entry name" value="Ankyrin repeat-containing domain"/>
    <property type="match status" value="2"/>
</dbReference>
<dbReference type="SMART" id="SM00248">
    <property type="entry name" value="ANK"/>
    <property type="match status" value="3"/>
</dbReference>
<dbReference type="PANTHER" id="PTHR45856">
    <property type="entry name" value="ALPHA/BETA-HYDROLASES SUPERFAMILY PROTEIN"/>
    <property type="match status" value="1"/>
</dbReference>
<feature type="repeat" description="ANK" evidence="1">
    <location>
        <begin position="282"/>
        <end position="314"/>
    </location>
</feature>
<evidence type="ECO:0000256" key="3">
    <source>
        <dbReference type="SAM" id="Phobius"/>
    </source>
</evidence>
<feature type="domain" description="Fungal lipase-type" evidence="4">
    <location>
        <begin position="51"/>
        <end position="207"/>
    </location>
</feature>
<evidence type="ECO:0000313" key="5">
    <source>
        <dbReference type="EnsemblProtists" id="Phyra95327"/>
    </source>
</evidence>
<reference evidence="6" key="1">
    <citation type="journal article" date="2006" name="Science">
        <title>Phytophthora genome sequences uncover evolutionary origins and mechanisms of pathogenesis.</title>
        <authorList>
            <person name="Tyler B.M."/>
            <person name="Tripathy S."/>
            <person name="Zhang X."/>
            <person name="Dehal P."/>
            <person name="Jiang R.H."/>
            <person name="Aerts A."/>
            <person name="Arredondo F.D."/>
            <person name="Baxter L."/>
            <person name="Bensasson D."/>
            <person name="Beynon J.L."/>
            <person name="Chapman J."/>
            <person name="Damasceno C.M."/>
            <person name="Dorrance A.E."/>
            <person name="Dou D."/>
            <person name="Dickerman A.W."/>
            <person name="Dubchak I.L."/>
            <person name="Garbelotto M."/>
            <person name="Gijzen M."/>
            <person name="Gordon S.G."/>
            <person name="Govers F."/>
            <person name="Grunwald N.J."/>
            <person name="Huang W."/>
            <person name="Ivors K.L."/>
            <person name="Jones R.W."/>
            <person name="Kamoun S."/>
            <person name="Krampis K."/>
            <person name="Lamour K.H."/>
            <person name="Lee M.K."/>
            <person name="McDonald W.H."/>
            <person name="Medina M."/>
            <person name="Meijer H.J."/>
            <person name="Nordberg E.K."/>
            <person name="Maclean D.J."/>
            <person name="Ospina-Giraldo M.D."/>
            <person name="Morris P.F."/>
            <person name="Phuntumart V."/>
            <person name="Putnam N.H."/>
            <person name="Rash S."/>
            <person name="Rose J.K."/>
            <person name="Sakihama Y."/>
            <person name="Salamov A.A."/>
            <person name="Savidor A."/>
            <person name="Scheuring C.F."/>
            <person name="Smith B.M."/>
            <person name="Sobral B.W."/>
            <person name="Terry A."/>
            <person name="Torto-Alalibo T.A."/>
            <person name="Win J."/>
            <person name="Xu Z."/>
            <person name="Zhang H."/>
            <person name="Grigoriev I.V."/>
            <person name="Rokhsar D.S."/>
            <person name="Boore J.L."/>
        </authorList>
    </citation>
    <scope>NUCLEOTIDE SEQUENCE [LARGE SCALE GENOMIC DNA]</scope>
    <source>
        <strain evidence="6">Pr102</strain>
    </source>
</reference>
<dbReference type="InterPro" id="IPR051218">
    <property type="entry name" value="Sec_MonoDiacylglyc_Lipase"/>
</dbReference>
<dbReference type="GO" id="GO:0006629">
    <property type="term" value="P:lipid metabolic process"/>
    <property type="evidence" value="ECO:0007669"/>
    <property type="project" value="InterPro"/>
</dbReference>
<feature type="transmembrane region" description="Helical" evidence="3">
    <location>
        <begin position="20"/>
        <end position="42"/>
    </location>
</feature>
<dbReference type="Gene3D" id="3.40.50.1820">
    <property type="entry name" value="alpha/beta hydrolase"/>
    <property type="match status" value="1"/>
</dbReference>
<dbReference type="Proteomes" id="UP000005238">
    <property type="component" value="Unassembled WGS sequence"/>
</dbReference>
<reference evidence="5" key="2">
    <citation type="submission" date="2015-06" db="UniProtKB">
        <authorList>
            <consortium name="EnsemblProtists"/>
        </authorList>
    </citation>
    <scope>IDENTIFICATION</scope>
    <source>
        <strain evidence="5">Pr102</strain>
    </source>
</reference>
<dbReference type="eggNOG" id="KOG4569">
    <property type="taxonomic scope" value="Eukaryota"/>
</dbReference>
<dbReference type="PROSITE" id="PS50297">
    <property type="entry name" value="ANK_REP_REGION"/>
    <property type="match status" value="2"/>
</dbReference>
<sequence>MHTFAKMHTGHPSLGKFVFLSVYVYLVMFVHLPPLAGNIVAWSQEDHRRLVISFRGTTSKENWKSNLRADQHVLWITSRGLRWRKTCIEKVKDTAAKIPLLNMALPRVHRGFWIAYESIREELKEVTRLILDENPGVSVYITGHSMGGALAIIAAYDLAVNFSIKVNMYNFGGPRVGNPSFRQHYDSCVPTSYRVVMDGDIVPGWPKFAQEGVIRSHVDLAEAAANGSRAMVEFLLDNGVHIDTPGKDGTTPLCAAALWGNDMMVTCLLDKGADVSARNEGTGWTALHAASFQEHGKVVRILLDNQADPKMVDAEGRRPVDYASISEAIWPFFSGRTAKGCNKSLKSELIAKGIIRKLPDQPEQTQQNDIKADTISSFSRPGSAYTRAQMYPPLARRQSPAVKSRDGRILTGPIDPLGDMPADSDSNQRRPSLRRMGL</sequence>
<dbReference type="VEuPathDB" id="FungiDB:KRP22_7627"/>
<dbReference type="InterPro" id="IPR002110">
    <property type="entry name" value="Ankyrin_rpt"/>
</dbReference>
<evidence type="ECO:0000256" key="2">
    <source>
        <dbReference type="SAM" id="MobiDB-lite"/>
    </source>
</evidence>
<proteinExistence type="predicted"/>
<dbReference type="InterPro" id="IPR029058">
    <property type="entry name" value="AB_hydrolase_fold"/>
</dbReference>
<feature type="region of interest" description="Disordered" evidence="2">
    <location>
        <begin position="358"/>
        <end position="438"/>
    </location>
</feature>
<evidence type="ECO:0000259" key="4">
    <source>
        <dbReference type="Pfam" id="PF01764"/>
    </source>
</evidence>
<dbReference type="InParanoid" id="H3HCM5"/>
<dbReference type="VEuPathDB" id="FungiDB:KRP23_2516"/>
<dbReference type="Pfam" id="PF01764">
    <property type="entry name" value="Lipase_3"/>
    <property type="match status" value="1"/>
</dbReference>
<dbReference type="VEuPathDB" id="FungiDB:KRP23_2517"/>
<evidence type="ECO:0000256" key="1">
    <source>
        <dbReference type="PROSITE-ProRule" id="PRU00023"/>
    </source>
</evidence>
<accession>H3HCM5</accession>
<keyword evidence="1" id="KW-0040">ANK repeat</keyword>
<protein>
    <recommendedName>
        <fullName evidence="4">Fungal lipase-type domain-containing protein</fullName>
    </recommendedName>
</protein>